<reference evidence="1 3" key="1">
    <citation type="journal article" date="2015" name="Genome Biol. Evol.">
        <title>Comparative Genomics of a Bacterivorous Green Alga Reveals Evolutionary Causalities and Consequences of Phago-Mixotrophic Mode of Nutrition.</title>
        <authorList>
            <person name="Burns J.A."/>
            <person name="Paasch A."/>
            <person name="Narechania A."/>
            <person name="Kim E."/>
        </authorList>
    </citation>
    <scope>NUCLEOTIDE SEQUENCE [LARGE SCALE GENOMIC DNA]</scope>
    <source>
        <strain evidence="1">PLY_AMNH</strain>
    </source>
</reference>
<dbReference type="AlphaFoldDB" id="A0AAE0BTJ3"/>
<evidence type="ECO:0000313" key="2">
    <source>
        <dbReference type="EMBL" id="KAK3251729.1"/>
    </source>
</evidence>
<evidence type="ECO:0000313" key="3">
    <source>
        <dbReference type="Proteomes" id="UP001190700"/>
    </source>
</evidence>
<reference evidence="1" key="2">
    <citation type="submission" date="2023-06" db="EMBL/GenBank/DDBJ databases">
        <title>Long-read-based genome assembly of the green algal bacterivore Cymbomonas tetramitiformis.</title>
        <authorList>
            <person name="Gyaltshen Y."/>
            <person name="Rozenberg A."/>
            <person name="Paasch A."/>
            <person name="Burns J.A."/>
            <person name="Warring S."/>
            <person name="Larson R."/>
            <person name="Maurer-Alcala X."/>
            <person name="Dacks J."/>
            <person name="Kim E."/>
        </authorList>
    </citation>
    <scope>NUCLEOTIDE SEQUENCE</scope>
    <source>
        <strain evidence="1">PLY_AMNH</strain>
    </source>
</reference>
<gene>
    <name evidence="2" type="ORF">CYMTET_38938</name>
    <name evidence="1" type="ORF">CYMTET_47836</name>
</gene>
<protein>
    <submittedName>
        <fullName evidence="1">Uncharacterized protein</fullName>
    </submittedName>
</protein>
<dbReference type="EMBL" id="LGRX02033160">
    <property type="protein sequence ID" value="KAK3242492.1"/>
    <property type="molecule type" value="Genomic_DNA"/>
</dbReference>
<keyword evidence="3" id="KW-1185">Reference proteome</keyword>
<dbReference type="EMBL" id="LGRX02025862">
    <property type="protein sequence ID" value="KAK3251729.1"/>
    <property type="molecule type" value="Genomic_DNA"/>
</dbReference>
<name>A0AAE0BTJ3_9CHLO</name>
<comment type="caution">
    <text evidence="1">The sequence shown here is derived from an EMBL/GenBank/DDBJ whole genome shotgun (WGS) entry which is preliminary data.</text>
</comment>
<evidence type="ECO:0000313" key="1">
    <source>
        <dbReference type="EMBL" id="KAK3242492.1"/>
    </source>
</evidence>
<proteinExistence type="predicted"/>
<organism evidence="1 3">
    <name type="scientific">Cymbomonas tetramitiformis</name>
    <dbReference type="NCBI Taxonomy" id="36881"/>
    <lineage>
        <taxon>Eukaryota</taxon>
        <taxon>Viridiplantae</taxon>
        <taxon>Chlorophyta</taxon>
        <taxon>Pyramimonadophyceae</taxon>
        <taxon>Pyramimonadales</taxon>
        <taxon>Pyramimonadaceae</taxon>
        <taxon>Cymbomonas</taxon>
    </lineage>
</organism>
<accession>A0AAE0BTJ3</accession>
<sequence length="194" mass="21577">MQRTPCDELETSSLSGCLPGTLFCNTQHKTNGRFISGRVPVLLGTGACSVVEVEVKCAFDHAVYAGKIVPVMEHGTCVVRAIREEVDILSQLRDSSSMVQCVLAEELVYCDAVPGLTQAKWFHQIPGVETVAQLAKLRFLVVVLERMDGTIEHGYSVSTTREKLPHRRKVLGCLQFLVRLPRSARVSLPGRWWR</sequence>
<dbReference type="Proteomes" id="UP001190700">
    <property type="component" value="Unassembled WGS sequence"/>
</dbReference>